<evidence type="ECO:0000256" key="1">
    <source>
        <dbReference type="SAM" id="SignalP"/>
    </source>
</evidence>
<dbReference type="STRING" id="571298.SAMN04488026_10797"/>
<evidence type="ECO:0000313" key="3">
    <source>
        <dbReference type="Proteomes" id="UP000199382"/>
    </source>
</evidence>
<dbReference type="Proteomes" id="UP000199382">
    <property type="component" value="Unassembled WGS sequence"/>
</dbReference>
<keyword evidence="3" id="KW-1185">Reference proteome</keyword>
<reference evidence="2 3" key="1">
    <citation type="submission" date="2016-10" db="EMBL/GenBank/DDBJ databases">
        <authorList>
            <person name="de Groot N.N."/>
        </authorList>
    </citation>
    <scope>NUCLEOTIDE SEQUENCE [LARGE SCALE GENOMIC DNA]</scope>
    <source>
        <strain evidence="2 3">DSM 25294</strain>
    </source>
</reference>
<keyword evidence="1" id="KW-0732">Signal</keyword>
<organism evidence="2 3">
    <name type="scientific">Aliiruegeria lutimaris</name>
    <dbReference type="NCBI Taxonomy" id="571298"/>
    <lineage>
        <taxon>Bacteria</taxon>
        <taxon>Pseudomonadati</taxon>
        <taxon>Pseudomonadota</taxon>
        <taxon>Alphaproteobacteria</taxon>
        <taxon>Rhodobacterales</taxon>
        <taxon>Roseobacteraceae</taxon>
        <taxon>Aliiruegeria</taxon>
    </lineage>
</organism>
<sequence>MSFNTSRRTSALAAIALMAAPVSASAQDAISDSWQWGAELYFWGASLGGDTTTGADIDMGIDKIIEDLNFGLMGTIAAQKDRWTVFGDFIYLDVEDKGSTTVDVLGFDVDIDGKVDLRGFISTAGVGYRVYEGPGTQLDLTGGLRYLWLDSTIELSALGVDVNEEDSGSNIDAVVGFRGQSDINENWYLSYYGDVGTGESDLTWQAAAAINYRFEKVDVALGYRYLDWQFDDFGPFDDLNLSGAFLGVKFRF</sequence>
<dbReference type="OrthoDB" id="6555107at2"/>
<evidence type="ECO:0008006" key="4">
    <source>
        <dbReference type="Google" id="ProtNLM"/>
    </source>
</evidence>
<dbReference type="EMBL" id="FNEK01000079">
    <property type="protein sequence ID" value="SDL33629.1"/>
    <property type="molecule type" value="Genomic_DNA"/>
</dbReference>
<dbReference type="SUPFAM" id="SSF103515">
    <property type="entry name" value="Autotransporter"/>
    <property type="match status" value="1"/>
</dbReference>
<accession>A0A1G9J7W9</accession>
<evidence type="ECO:0000313" key="2">
    <source>
        <dbReference type="EMBL" id="SDL33629.1"/>
    </source>
</evidence>
<proteinExistence type="predicted"/>
<dbReference type="InterPro" id="IPR036709">
    <property type="entry name" value="Autotransporte_beta_dom_sf"/>
</dbReference>
<dbReference type="RefSeq" id="WP_093163268.1">
    <property type="nucleotide sequence ID" value="NZ_FNEK01000079.1"/>
</dbReference>
<gene>
    <name evidence="2" type="ORF">SAMN04488026_10797</name>
</gene>
<name>A0A1G9J7W9_9RHOB</name>
<protein>
    <recommendedName>
        <fullName evidence="4">Outer membrane protein beta-barrel domain-containing protein</fullName>
    </recommendedName>
</protein>
<feature type="signal peptide" evidence="1">
    <location>
        <begin position="1"/>
        <end position="26"/>
    </location>
</feature>
<dbReference type="AlphaFoldDB" id="A0A1G9J7W9"/>
<feature type="chain" id="PRO_5011575062" description="Outer membrane protein beta-barrel domain-containing protein" evidence="1">
    <location>
        <begin position="27"/>
        <end position="252"/>
    </location>
</feature>